<sequence length="233" mass="27126">MSKELFYQLATLKLGNHLANQQMTEEKTGHFFINETKHKTLEQGLAVIFGDKIQSVVHTHLQHEYERRYKELLRERLGSSVYTATARVLHLTPQAGVFPITTNKEHISFFPKFLQIIVSNYWNAREGHVESATRLFKKGYYLEVARVYFNTELIVLDHAVQLTQQPKLLQQFQEKYDIQMTLLTPYERATEVGDIILLDGNEKLLRKYYVVVEKDEGGTGFVTFDEIKLDPND</sequence>
<gene>
    <name evidence="1" type="ORF">LCGC14_0533990</name>
</gene>
<proteinExistence type="predicted"/>
<dbReference type="AlphaFoldDB" id="A0A0F9RUP8"/>
<organism evidence="1">
    <name type="scientific">marine sediment metagenome</name>
    <dbReference type="NCBI Taxonomy" id="412755"/>
    <lineage>
        <taxon>unclassified sequences</taxon>
        <taxon>metagenomes</taxon>
        <taxon>ecological metagenomes</taxon>
    </lineage>
</organism>
<accession>A0A0F9RUP8</accession>
<comment type="caution">
    <text evidence="1">The sequence shown here is derived from an EMBL/GenBank/DDBJ whole genome shotgun (WGS) entry which is preliminary data.</text>
</comment>
<protein>
    <submittedName>
        <fullName evidence="1">Uncharacterized protein</fullName>
    </submittedName>
</protein>
<dbReference type="EMBL" id="LAZR01000702">
    <property type="protein sequence ID" value="KKN60200.1"/>
    <property type="molecule type" value="Genomic_DNA"/>
</dbReference>
<evidence type="ECO:0000313" key="1">
    <source>
        <dbReference type="EMBL" id="KKN60200.1"/>
    </source>
</evidence>
<name>A0A0F9RUP8_9ZZZZ</name>
<reference evidence="1" key="1">
    <citation type="journal article" date="2015" name="Nature">
        <title>Complex archaea that bridge the gap between prokaryotes and eukaryotes.</title>
        <authorList>
            <person name="Spang A."/>
            <person name="Saw J.H."/>
            <person name="Jorgensen S.L."/>
            <person name="Zaremba-Niedzwiedzka K."/>
            <person name="Martijn J."/>
            <person name="Lind A.E."/>
            <person name="van Eijk R."/>
            <person name="Schleper C."/>
            <person name="Guy L."/>
            <person name="Ettema T.J."/>
        </authorList>
    </citation>
    <scope>NUCLEOTIDE SEQUENCE</scope>
</reference>